<keyword evidence="4" id="KW-1185">Reference proteome</keyword>
<feature type="domain" description="HMA" evidence="2">
    <location>
        <begin position="9"/>
        <end position="72"/>
    </location>
</feature>
<evidence type="ECO:0000256" key="1">
    <source>
        <dbReference type="ARBA" id="ARBA00022723"/>
    </source>
</evidence>
<dbReference type="PROSITE" id="PS50846">
    <property type="entry name" value="HMA_2"/>
    <property type="match status" value="1"/>
</dbReference>
<proteinExistence type="predicted"/>
<evidence type="ECO:0000259" key="2">
    <source>
        <dbReference type="PROSITE" id="PS50846"/>
    </source>
</evidence>
<dbReference type="Pfam" id="PF00403">
    <property type="entry name" value="HMA"/>
    <property type="match status" value="1"/>
</dbReference>
<gene>
    <name evidence="3" type="ORF">VITFI_CDS0356</name>
</gene>
<sequence length="72" mass="7534">MGRGSGSFAMIEFVLPTMTCGHCVKSVTATVRQVDATAQVAIDLPTHKVAIHSELPAEAFKAALAEEGYEAA</sequence>
<name>A0A221KAZ9_VITFI</name>
<dbReference type="InterPro" id="IPR006121">
    <property type="entry name" value="HMA_dom"/>
</dbReference>
<dbReference type="EMBL" id="CP022423">
    <property type="protein sequence ID" value="ASM76135.1"/>
    <property type="molecule type" value="Genomic_DNA"/>
</dbReference>
<accession>A0A221KAZ9</accession>
<dbReference type="AlphaFoldDB" id="A0A221KAZ9"/>
<dbReference type="GO" id="GO:0046872">
    <property type="term" value="F:metal ion binding"/>
    <property type="evidence" value="ECO:0007669"/>
    <property type="project" value="UniProtKB-KW"/>
</dbReference>
<keyword evidence="1" id="KW-0479">Metal-binding</keyword>
<dbReference type="PROSITE" id="PS01047">
    <property type="entry name" value="HMA_1"/>
    <property type="match status" value="1"/>
</dbReference>
<dbReference type="Proteomes" id="UP000199729">
    <property type="component" value="Chromosome"/>
</dbReference>
<dbReference type="KEGG" id="vff:VITFI_CDS0356"/>
<dbReference type="InterPro" id="IPR036163">
    <property type="entry name" value="HMA_dom_sf"/>
</dbReference>
<dbReference type="Gene3D" id="3.30.70.100">
    <property type="match status" value="1"/>
</dbReference>
<evidence type="ECO:0000313" key="3">
    <source>
        <dbReference type="EMBL" id="ASM76135.1"/>
    </source>
</evidence>
<dbReference type="CDD" id="cd00371">
    <property type="entry name" value="HMA"/>
    <property type="match status" value="1"/>
</dbReference>
<dbReference type="InterPro" id="IPR017969">
    <property type="entry name" value="Heavy-metal-associated_CS"/>
</dbReference>
<organism evidence="3 4">
    <name type="scientific">Vitreoscilla filiformis</name>
    <dbReference type="NCBI Taxonomy" id="63"/>
    <lineage>
        <taxon>Bacteria</taxon>
        <taxon>Pseudomonadati</taxon>
        <taxon>Pseudomonadota</taxon>
        <taxon>Betaproteobacteria</taxon>
        <taxon>Neisseriales</taxon>
        <taxon>Neisseriaceae</taxon>
        <taxon>Vitreoscilla</taxon>
    </lineage>
</organism>
<evidence type="ECO:0000313" key="4">
    <source>
        <dbReference type="Proteomes" id="UP000199729"/>
    </source>
</evidence>
<protein>
    <recommendedName>
        <fullName evidence="2">HMA domain-containing protein</fullName>
    </recommendedName>
</protein>
<dbReference type="SUPFAM" id="SSF55008">
    <property type="entry name" value="HMA, heavy metal-associated domain"/>
    <property type="match status" value="1"/>
</dbReference>
<reference evidence="3 4" key="1">
    <citation type="submission" date="2017-07" db="EMBL/GenBank/DDBJ databases">
        <title>Complete Genome Sequence of the cosmetic ferment Vitreoscilla filiformis (ATCC15551).</title>
        <authorList>
            <person name="Contreras S."/>
            <person name="Sagory-Zalkind P."/>
            <person name="Blanquart H."/>
            <person name="Iltis A."/>
            <person name="Morand S.C."/>
        </authorList>
    </citation>
    <scope>NUCLEOTIDE SEQUENCE [LARGE SCALE GENOMIC DNA]</scope>
    <source>
        <strain evidence="3 4">ATCC 15551</strain>
    </source>
</reference>